<protein>
    <submittedName>
        <fullName evidence="3">Uncharacterized protein</fullName>
    </submittedName>
</protein>
<feature type="transmembrane region" description="Helical" evidence="2">
    <location>
        <begin position="12"/>
        <end position="35"/>
    </location>
</feature>
<dbReference type="AlphaFoldDB" id="A0A2M9PZU5"/>
<sequence length="70" mass="8336">MLHKEFNELGTVQLYIAFGGSFFAIVNLSDLKIVVDLQNKQEILKYAKNIRDYINVILMFNTRCRRHQFR</sequence>
<dbReference type="InterPro" id="IPR008794">
    <property type="entry name" value="Pro_racemase_fam"/>
</dbReference>
<keyword evidence="2" id="KW-0812">Transmembrane</keyword>
<evidence type="ECO:0000313" key="4">
    <source>
        <dbReference type="Proteomes" id="UP000232101"/>
    </source>
</evidence>
<keyword evidence="2" id="KW-0472">Membrane</keyword>
<keyword evidence="2" id="KW-1133">Transmembrane helix</keyword>
<evidence type="ECO:0000256" key="2">
    <source>
        <dbReference type="SAM" id="Phobius"/>
    </source>
</evidence>
<dbReference type="Proteomes" id="UP000232101">
    <property type="component" value="Unassembled WGS sequence"/>
</dbReference>
<comment type="similarity">
    <text evidence="1">Belongs to the proline racemase family.</text>
</comment>
<dbReference type="SUPFAM" id="SSF54506">
    <property type="entry name" value="Diaminopimelate epimerase-like"/>
    <property type="match status" value="1"/>
</dbReference>
<gene>
    <name evidence="3" type="ORF">CWD94_23480</name>
</gene>
<dbReference type="Gene3D" id="3.10.310.10">
    <property type="entry name" value="Diaminopimelate Epimerase, Chain A, domain 1"/>
    <property type="match status" value="1"/>
</dbReference>
<accession>A0A2M9PZU5</accession>
<evidence type="ECO:0000256" key="1">
    <source>
        <dbReference type="ARBA" id="ARBA00007529"/>
    </source>
</evidence>
<dbReference type="EMBL" id="PHQY01000674">
    <property type="protein sequence ID" value="PJO41344.1"/>
    <property type="molecule type" value="Genomic_DNA"/>
</dbReference>
<evidence type="ECO:0000313" key="3">
    <source>
        <dbReference type="EMBL" id="PJO41344.1"/>
    </source>
</evidence>
<dbReference type="Pfam" id="PF05544">
    <property type="entry name" value="Pro_racemase"/>
    <property type="match status" value="1"/>
</dbReference>
<organism evidence="3 4">
    <name type="scientific">Lysinibacillus xylanilyticus</name>
    <dbReference type="NCBI Taxonomy" id="582475"/>
    <lineage>
        <taxon>Bacteria</taxon>
        <taxon>Bacillati</taxon>
        <taxon>Bacillota</taxon>
        <taxon>Bacilli</taxon>
        <taxon>Bacillales</taxon>
        <taxon>Bacillaceae</taxon>
        <taxon>Lysinibacillus</taxon>
    </lineage>
</organism>
<proteinExistence type="inferred from homology"/>
<comment type="caution">
    <text evidence="3">The sequence shown here is derived from an EMBL/GenBank/DDBJ whole genome shotgun (WGS) entry which is preliminary data.</text>
</comment>
<reference evidence="3 4" key="1">
    <citation type="submission" date="2017-11" db="EMBL/GenBank/DDBJ databases">
        <title>Bacterial isolate from king chilli rhizosphere.</title>
        <authorList>
            <person name="Takhelmayum P."/>
            <person name="Sarangthem I."/>
        </authorList>
    </citation>
    <scope>NUCLEOTIDE SEQUENCE [LARGE SCALE GENOMIC DNA]</scope>
    <source>
        <strain evidence="4">t26</strain>
    </source>
</reference>
<name>A0A2M9PZU5_9BACI</name>